<organism evidence="2 3">
    <name type="scientific">Botrytis porri</name>
    <dbReference type="NCBI Taxonomy" id="87229"/>
    <lineage>
        <taxon>Eukaryota</taxon>
        <taxon>Fungi</taxon>
        <taxon>Dikarya</taxon>
        <taxon>Ascomycota</taxon>
        <taxon>Pezizomycotina</taxon>
        <taxon>Leotiomycetes</taxon>
        <taxon>Helotiales</taxon>
        <taxon>Sclerotiniaceae</taxon>
        <taxon>Botrytis</taxon>
    </lineage>
</organism>
<proteinExistence type="predicted"/>
<evidence type="ECO:0000313" key="3">
    <source>
        <dbReference type="Proteomes" id="UP000297280"/>
    </source>
</evidence>
<feature type="compositionally biased region" description="Basic residues" evidence="1">
    <location>
        <begin position="364"/>
        <end position="377"/>
    </location>
</feature>
<feature type="region of interest" description="Disordered" evidence="1">
    <location>
        <begin position="234"/>
        <end position="389"/>
    </location>
</feature>
<protein>
    <submittedName>
        <fullName evidence="2">Uncharacterized protein</fullName>
    </submittedName>
</protein>
<evidence type="ECO:0000313" key="2">
    <source>
        <dbReference type="EMBL" id="TGO82985.1"/>
    </source>
</evidence>
<dbReference type="EMBL" id="PQXO01000721">
    <property type="protein sequence ID" value="TGO82985.1"/>
    <property type="molecule type" value="Genomic_DNA"/>
</dbReference>
<sequence>MASEYVATGQRHNGENSGLTVSNDDDEMARAVDIIEDELGGGEEDEGPNPGEKVLWFGMHKGHKYDELSPSYIEFMVNKYLGSPDTASANIKEFMTLYDRKQVWIERNPSKLPPPGKTIMWFGKYQGIAFDKLKDGYVMSLVNFYHEDGDEAFPNIRKFKELKDRYDSWLVAKKMLTSKSPGSIPIWFGEDKGSEFRTIYKSKPRKWRWLLKNSRWAPILKAIAREFDEWLLKKPPRNQPASRNRPVIVNPVGERLGPGDDEVASNDESYITDDGFVDESSDEHETRESETDEEVDESTTAGACEVDQNTFPNLESSASDTPEEVLPGTSSVSRSPKRKPLEISEDFASLSDSGDESEAIVSPGKRRMTRNRFRPQKKAGSMPESDSDD</sequence>
<name>A0A4Z1KP53_9HELO</name>
<feature type="compositionally biased region" description="Polar residues" evidence="1">
    <location>
        <begin position="307"/>
        <end position="320"/>
    </location>
</feature>
<dbReference type="AlphaFoldDB" id="A0A4Z1KP53"/>
<dbReference type="Proteomes" id="UP000297280">
    <property type="component" value="Unassembled WGS sequence"/>
</dbReference>
<comment type="caution">
    <text evidence="2">The sequence shown here is derived from an EMBL/GenBank/DDBJ whole genome shotgun (WGS) entry which is preliminary data.</text>
</comment>
<accession>A0A4Z1KP53</accession>
<gene>
    <name evidence="2" type="ORF">BPOR_0722g00010</name>
</gene>
<reference evidence="2 3" key="1">
    <citation type="submission" date="2017-12" db="EMBL/GenBank/DDBJ databases">
        <title>Comparative genomics of Botrytis spp.</title>
        <authorList>
            <person name="Valero-Jimenez C.A."/>
            <person name="Tapia P."/>
            <person name="Veloso J."/>
            <person name="Silva-Moreno E."/>
            <person name="Staats M."/>
            <person name="Valdes J.H."/>
            <person name="Van Kan J.A.L."/>
        </authorList>
    </citation>
    <scope>NUCLEOTIDE SEQUENCE [LARGE SCALE GENOMIC DNA]</scope>
    <source>
        <strain evidence="2 3">MUCL3349</strain>
    </source>
</reference>
<keyword evidence="3" id="KW-1185">Reference proteome</keyword>
<evidence type="ECO:0000256" key="1">
    <source>
        <dbReference type="SAM" id="MobiDB-lite"/>
    </source>
</evidence>
<feature type="region of interest" description="Disordered" evidence="1">
    <location>
        <begin position="1"/>
        <end position="26"/>
    </location>
</feature>